<keyword evidence="2" id="KW-1185">Reference proteome</keyword>
<organism evidence="1 2">
    <name type="scientific">Staphylococcus felis</name>
    <dbReference type="NCBI Taxonomy" id="46127"/>
    <lineage>
        <taxon>Bacteria</taxon>
        <taxon>Bacillati</taxon>
        <taxon>Bacillota</taxon>
        <taxon>Bacilli</taxon>
        <taxon>Bacillales</taxon>
        <taxon>Staphylococcaceae</taxon>
        <taxon>Staphylococcus</taxon>
    </lineage>
</organism>
<name>A0ABS0QLL0_9STAP</name>
<proteinExistence type="predicted"/>
<dbReference type="InterPro" id="IPR011604">
    <property type="entry name" value="PDDEXK-like_dom_sf"/>
</dbReference>
<protein>
    <submittedName>
        <fullName evidence="1">PD-(D/E)XK nuclease family protein</fullName>
    </submittedName>
</protein>
<dbReference type="Proteomes" id="UP000597038">
    <property type="component" value="Unassembled WGS sequence"/>
</dbReference>
<dbReference type="EMBL" id="JAEDAQ010000002">
    <property type="protein sequence ID" value="MBH9580093.1"/>
    <property type="molecule type" value="Genomic_DNA"/>
</dbReference>
<sequence length="331" mass="38582">MSLAQAFLEQLNKFHTFPEPYDDELNIHISEGLAKYLRQGKKVDWSKPFFAPSSASKCPRELYTKALRNKQGYPLFRKDSREWRPHQRRVTAQGTKIGDWLQYEILLMERHYEAFTGEKPRFIFDKTEDKMPRMEDFAYVSHEVEFDGQKFNLNGTTDGILIDTHTGERVILEIKSKQETPAKTNYTQMKEPKIDHINQVTCYSEMYGVDKAIIVYVNTAKPKWFADEETLAKTPDIRAFDVDITGEMKINVFSYFADITKAVLDECPPLPHLAKWQFNDYKSAIAKTLTDDEINQLEIHLSLFKPSTNMAWMKRSMESALVDIKRRKGII</sequence>
<dbReference type="Gene3D" id="3.90.320.10">
    <property type="match status" value="1"/>
</dbReference>
<gene>
    <name evidence="1" type="ORF">I9026_01740</name>
</gene>
<reference evidence="1 2" key="1">
    <citation type="submission" date="2020-12" db="EMBL/GenBank/DDBJ databases">
        <title>Genomic analysis of Staphylococcus felis from a cat with skin infection.</title>
        <authorList>
            <person name="Aslantas O."/>
            <person name="Keskin O."/>
            <person name="Buyukaltay K."/>
            <person name="Gullu Yucetepe A."/>
        </authorList>
    </citation>
    <scope>NUCLEOTIDE SEQUENCE [LARGE SCALE GENOMIC DNA]</scope>
    <source>
        <strain evidence="1 2">HARRANVET</strain>
    </source>
</reference>
<accession>A0ABS0QLL0</accession>
<comment type="caution">
    <text evidence="1">The sequence shown here is derived from an EMBL/GenBank/DDBJ whole genome shotgun (WGS) entry which is preliminary data.</text>
</comment>
<evidence type="ECO:0000313" key="2">
    <source>
        <dbReference type="Proteomes" id="UP000597038"/>
    </source>
</evidence>
<evidence type="ECO:0000313" key="1">
    <source>
        <dbReference type="EMBL" id="MBH9580093.1"/>
    </source>
</evidence>
<dbReference type="RefSeq" id="WP_115870739.1">
    <property type="nucleotide sequence ID" value="NZ_JAEDAQ010000002.1"/>
</dbReference>